<dbReference type="AlphaFoldDB" id="A0A4Z2FR54"/>
<organism evidence="1 2">
    <name type="scientific">Liparis tanakae</name>
    <name type="common">Tanaka's snailfish</name>
    <dbReference type="NCBI Taxonomy" id="230148"/>
    <lineage>
        <taxon>Eukaryota</taxon>
        <taxon>Metazoa</taxon>
        <taxon>Chordata</taxon>
        <taxon>Craniata</taxon>
        <taxon>Vertebrata</taxon>
        <taxon>Euteleostomi</taxon>
        <taxon>Actinopterygii</taxon>
        <taxon>Neopterygii</taxon>
        <taxon>Teleostei</taxon>
        <taxon>Neoteleostei</taxon>
        <taxon>Acanthomorphata</taxon>
        <taxon>Eupercaria</taxon>
        <taxon>Perciformes</taxon>
        <taxon>Cottioidei</taxon>
        <taxon>Cottales</taxon>
        <taxon>Liparidae</taxon>
        <taxon>Liparis</taxon>
    </lineage>
</organism>
<dbReference type="EMBL" id="SRLO01000964">
    <property type="protein sequence ID" value="TNN43461.1"/>
    <property type="molecule type" value="Genomic_DNA"/>
</dbReference>
<dbReference type="Proteomes" id="UP000314294">
    <property type="component" value="Unassembled WGS sequence"/>
</dbReference>
<gene>
    <name evidence="1" type="ORF">EYF80_046349</name>
</gene>
<evidence type="ECO:0000313" key="2">
    <source>
        <dbReference type="Proteomes" id="UP000314294"/>
    </source>
</evidence>
<comment type="caution">
    <text evidence="1">The sequence shown here is derived from an EMBL/GenBank/DDBJ whole genome shotgun (WGS) entry which is preliminary data.</text>
</comment>
<proteinExistence type="predicted"/>
<keyword evidence="2" id="KW-1185">Reference proteome</keyword>
<protein>
    <submittedName>
        <fullName evidence="1">Uncharacterized protein</fullName>
    </submittedName>
</protein>
<evidence type="ECO:0000313" key="1">
    <source>
        <dbReference type="EMBL" id="TNN43461.1"/>
    </source>
</evidence>
<reference evidence="1 2" key="1">
    <citation type="submission" date="2019-03" db="EMBL/GenBank/DDBJ databases">
        <title>First draft genome of Liparis tanakae, snailfish: a comprehensive survey of snailfish specific genes.</title>
        <authorList>
            <person name="Kim W."/>
            <person name="Song I."/>
            <person name="Jeong J.-H."/>
            <person name="Kim D."/>
            <person name="Kim S."/>
            <person name="Ryu S."/>
            <person name="Song J.Y."/>
            <person name="Lee S.K."/>
        </authorList>
    </citation>
    <scope>NUCLEOTIDE SEQUENCE [LARGE SCALE GENOMIC DNA]</scope>
    <source>
        <tissue evidence="1">Muscle</tissue>
    </source>
</reference>
<accession>A0A4Z2FR54</accession>
<name>A0A4Z2FR54_9TELE</name>
<sequence>MVVSCSPLLFSTACTPPGCSRATSRGISQPCSHAQCVHEKAAVLLLFLTDPRPLTHSEPQQLRQAGVGDMDCGSCEQISSHQATFAFAPPSCSLDEALCLSPKSSLSLLHK</sequence>